<gene>
    <name evidence="1" type="ORF">BLX24_22750</name>
</gene>
<reference evidence="1 2" key="1">
    <citation type="submission" date="2016-10" db="EMBL/GenBank/DDBJ databases">
        <title>Arsenicibacter rosenii gen. nov., sp. nov., an efficient arsenic-methylating bacterium isolated from an arsenic-contaminated paddy soil.</title>
        <authorList>
            <person name="Huang K."/>
        </authorList>
    </citation>
    <scope>NUCLEOTIDE SEQUENCE [LARGE SCALE GENOMIC DNA]</scope>
    <source>
        <strain evidence="1 2">SM-1</strain>
    </source>
</reference>
<protein>
    <submittedName>
        <fullName evidence="1">Uncharacterized protein</fullName>
    </submittedName>
</protein>
<evidence type="ECO:0000313" key="1">
    <source>
        <dbReference type="EMBL" id="OIN56798.1"/>
    </source>
</evidence>
<sequence>MTIQTYTDILITDFATELVNEAEHQKQADPDLQKSNLFIDVLFLMGEIAALERQARPHHEVYPVSRRLAGYLIRYLEMMSLTVNLHKTPAEIVSNFLKTGKLRPGEIGDSLKLLTSEAGYMMVEEDNDRFRSLNCITWHAIQACFTEFIHIYPEAE</sequence>
<proteinExistence type="predicted"/>
<accession>A0A1S2VFX0</accession>
<name>A0A1S2VFX0_9BACT</name>
<dbReference type="Proteomes" id="UP000181790">
    <property type="component" value="Unassembled WGS sequence"/>
</dbReference>
<keyword evidence="2" id="KW-1185">Reference proteome</keyword>
<dbReference type="EMBL" id="MORL01000018">
    <property type="protein sequence ID" value="OIN56798.1"/>
    <property type="molecule type" value="Genomic_DNA"/>
</dbReference>
<organism evidence="1 2">
    <name type="scientific">Arsenicibacter rosenii</name>
    <dbReference type="NCBI Taxonomy" id="1750698"/>
    <lineage>
        <taxon>Bacteria</taxon>
        <taxon>Pseudomonadati</taxon>
        <taxon>Bacteroidota</taxon>
        <taxon>Cytophagia</taxon>
        <taxon>Cytophagales</taxon>
        <taxon>Spirosomataceae</taxon>
        <taxon>Arsenicibacter</taxon>
    </lineage>
</organism>
<dbReference type="AlphaFoldDB" id="A0A1S2VFX0"/>
<evidence type="ECO:0000313" key="2">
    <source>
        <dbReference type="Proteomes" id="UP000181790"/>
    </source>
</evidence>
<dbReference type="RefSeq" id="WP_071505524.1">
    <property type="nucleotide sequence ID" value="NZ_MORL01000018.1"/>
</dbReference>
<comment type="caution">
    <text evidence="1">The sequence shown here is derived from an EMBL/GenBank/DDBJ whole genome shotgun (WGS) entry which is preliminary data.</text>
</comment>